<keyword evidence="1" id="KW-0812">Transmembrane</keyword>
<proteinExistence type="predicted"/>
<dbReference type="AlphaFoldDB" id="A0A814JR42"/>
<dbReference type="Proteomes" id="UP000663879">
    <property type="component" value="Unassembled WGS sequence"/>
</dbReference>
<evidence type="ECO:0000313" key="2">
    <source>
        <dbReference type="EMBL" id="CAF1041886.1"/>
    </source>
</evidence>
<feature type="transmembrane region" description="Helical" evidence="1">
    <location>
        <begin position="136"/>
        <end position="164"/>
    </location>
</feature>
<organism evidence="2 3">
    <name type="scientific">Brachionus calyciflorus</name>
    <dbReference type="NCBI Taxonomy" id="104777"/>
    <lineage>
        <taxon>Eukaryota</taxon>
        <taxon>Metazoa</taxon>
        <taxon>Spiralia</taxon>
        <taxon>Gnathifera</taxon>
        <taxon>Rotifera</taxon>
        <taxon>Eurotatoria</taxon>
        <taxon>Monogononta</taxon>
        <taxon>Pseudotrocha</taxon>
        <taxon>Ploima</taxon>
        <taxon>Brachionidae</taxon>
        <taxon>Brachionus</taxon>
    </lineage>
</organism>
<feature type="transmembrane region" description="Helical" evidence="1">
    <location>
        <begin position="7"/>
        <end position="29"/>
    </location>
</feature>
<comment type="caution">
    <text evidence="2">The sequence shown here is derived from an EMBL/GenBank/DDBJ whole genome shotgun (WGS) entry which is preliminary data.</text>
</comment>
<accession>A0A814JR42</accession>
<gene>
    <name evidence="2" type="ORF">OXX778_LOCUS18392</name>
</gene>
<dbReference type="OrthoDB" id="10402176at2759"/>
<keyword evidence="1" id="KW-0472">Membrane</keyword>
<protein>
    <submittedName>
        <fullName evidence="2">Uncharacterized protein</fullName>
    </submittedName>
</protein>
<feature type="transmembrane region" description="Helical" evidence="1">
    <location>
        <begin position="64"/>
        <end position="87"/>
    </location>
</feature>
<feature type="transmembrane region" description="Helical" evidence="1">
    <location>
        <begin position="99"/>
        <end position="124"/>
    </location>
</feature>
<reference evidence="2" key="1">
    <citation type="submission" date="2021-02" db="EMBL/GenBank/DDBJ databases">
        <authorList>
            <person name="Nowell W R."/>
        </authorList>
    </citation>
    <scope>NUCLEOTIDE SEQUENCE</scope>
    <source>
        <strain evidence="2">Ploen Becks lab</strain>
    </source>
</reference>
<name>A0A814JR42_9BILA</name>
<evidence type="ECO:0000256" key="1">
    <source>
        <dbReference type="SAM" id="Phobius"/>
    </source>
</evidence>
<dbReference type="EMBL" id="CAJNOC010005084">
    <property type="protein sequence ID" value="CAF1041886.1"/>
    <property type="molecule type" value="Genomic_DNA"/>
</dbReference>
<sequence length="197" mass="21979">MFQISLFKVGLVAMLFFVMASNVMNYVSIGVNTWDTNPFAGLWGGCVKQPNLVRERCFKENPPALIATGTALNCLSFLLIIVSQLAIFSIKFKDSFAMYFVIGSVLTSLLSLVFSSIGWFFVFHPQYQEVQFALGWGFWLMTGSFASTIIASVIGSSILGCTCVTNEYERRRITQSKTNVIPVFIPQDPNDPQVLRL</sequence>
<keyword evidence="3" id="KW-1185">Reference proteome</keyword>
<evidence type="ECO:0000313" key="3">
    <source>
        <dbReference type="Proteomes" id="UP000663879"/>
    </source>
</evidence>
<keyword evidence="1" id="KW-1133">Transmembrane helix</keyword>